<dbReference type="AlphaFoldDB" id="A4ABN6"/>
<dbReference type="PANTHER" id="PTHR43711:SF1">
    <property type="entry name" value="HISTIDINE KINASE 1"/>
    <property type="match status" value="1"/>
</dbReference>
<feature type="coiled-coil region" evidence="6">
    <location>
        <begin position="273"/>
        <end position="307"/>
    </location>
</feature>
<evidence type="ECO:0000256" key="4">
    <source>
        <dbReference type="ARBA" id="ARBA00022777"/>
    </source>
</evidence>
<protein>
    <recommendedName>
        <fullName evidence="2">histidine kinase</fullName>
        <ecNumber evidence="2">2.7.13.3</ecNumber>
    </recommendedName>
</protein>
<dbReference type="SMART" id="SM00387">
    <property type="entry name" value="HATPase_c"/>
    <property type="match status" value="1"/>
</dbReference>
<dbReference type="SUPFAM" id="SSF47384">
    <property type="entry name" value="Homodimeric domain of signal transducing histidine kinase"/>
    <property type="match status" value="1"/>
</dbReference>
<keyword evidence="11" id="KW-1185">Reference proteome</keyword>
<keyword evidence="3" id="KW-0808">Transferase</keyword>
<dbReference type="InterPro" id="IPR005467">
    <property type="entry name" value="His_kinase_dom"/>
</dbReference>
<keyword evidence="8" id="KW-0812">Transmembrane</keyword>
<evidence type="ECO:0000256" key="2">
    <source>
        <dbReference type="ARBA" id="ARBA00012438"/>
    </source>
</evidence>
<feature type="transmembrane region" description="Helical" evidence="8">
    <location>
        <begin position="124"/>
        <end position="149"/>
    </location>
</feature>
<evidence type="ECO:0000259" key="9">
    <source>
        <dbReference type="PROSITE" id="PS50109"/>
    </source>
</evidence>
<dbReference type="EMBL" id="AAOA02000004">
    <property type="protein sequence ID" value="EAQ96549.2"/>
    <property type="molecule type" value="Genomic_DNA"/>
</dbReference>
<keyword evidence="4 10" id="KW-0418">Kinase</keyword>
<evidence type="ECO:0000256" key="8">
    <source>
        <dbReference type="SAM" id="Phobius"/>
    </source>
</evidence>
<keyword evidence="6" id="KW-0175">Coiled coil</keyword>
<evidence type="ECO:0000256" key="5">
    <source>
        <dbReference type="ARBA" id="ARBA00023012"/>
    </source>
</evidence>
<keyword evidence="5" id="KW-0902">Two-component regulatory system</keyword>
<dbReference type="STRING" id="314285.KT71_05977"/>
<feature type="transmembrane region" description="Helical" evidence="8">
    <location>
        <begin position="161"/>
        <end position="180"/>
    </location>
</feature>
<dbReference type="InterPro" id="IPR050736">
    <property type="entry name" value="Sensor_HK_Regulatory"/>
</dbReference>
<evidence type="ECO:0000256" key="1">
    <source>
        <dbReference type="ARBA" id="ARBA00000085"/>
    </source>
</evidence>
<dbReference type="Proteomes" id="UP000019205">
    <property type="component" value="Chromosome"/>
</dbReference>
<keyword evidence="8" id="KW-0472">Membrane</keyword>
<dbReference type="InterPro" id="IPR003594">
    <property type="entry name" value="HATPase_dom"/>
</dbReference>
<name>A4ABN6_9GAMM</name>
<dbReference type="CDD" id="cd00075">
    <property type="entry name" value="HATPase"/>
    <property type="match status" value="1"/>
</dbReference>
<dbReference type="HOGENOM" id="CLU_505980_0_0_6"/>
<comment type="catalytic activity">
    <reaction evidence="1">
        <text>ATP + protein L-histidine = ADP + protein N-phospho-L-histidine.</text>
        <dbReference type="EC" id="2.7.13.3"/>
    </reaction>
</comment>
<sequence>MQGEFGGNQGSGMVKTLAHLMLKRARPGSVSQSRVCKRFLRLACGLGTLVWAAGASALTENYVPAMGDAVFYTFSITIIAVSAAVILAYREFQWMAYVALFSLLLLSVASMDGNLAYLLGGGDFVVWVVPFLLLSSTTAIGFIIVSARIELHHPLARFKPGFKLLALISACFPASCVFWLGNISLAFMWLPVNLLFFLMLVSQALPPMTWSVRDPLQRRLTRFFPLGFAGIAIAIQVVHYTGEGLSQARMNELNRFTALLYAMSSLAAVVWQIVANTREKLKAERQVLEAERNEAQLQLALSQARSDYQDALTAASQHRSRLATVSHDLKQPVIALRHAVDQMQRAGQSDDAGKLSRAIDYIASLSHAYVGDDSADTHSNDAELEPGDSTSGEAEAVDVQTFAQMLEQMFSGQAEEQGVRLRVVCAKGSVLVEPLPMMRVMTNLVSNALAHAQAKRIVVGFRRRGAKMVFQVHDDGAGIDSNTLETVLEPGVKGMDSDGQGLGLGIVSELCRSASADFRLLSREGKGTSAYVSLPMID</sequence>
<feature type="region of interest" description="Disordered" evidence="7">
    <location>
        <begin position="372"/>
        <end position="392"/>
    </location>
</feature>
<evidence type="ECO:0000313" key="10">
    <source>
        <dbReference type="EMBL" id="EAQ96549.2"/>
    </source>
</evidence>
<feature type="transmembrane region" description="Helical" evidence="8">
    <location>
        <begin position="186"/>
        <end position="208"/>
    </location>
</feature>
<comment type="caution">
    <text evidence="10">The sequence shown here is derived from an EMBL/GenBank/DDBJ whole genome shotgun (WGS) entry which is preliminary data.</text>
</comment>
<evidence type="ECO:0000256" key="7">
    <source>
        <dbReference type="SAM" id="MobiDB-lite"/>
    </source>
</evidence>
<keyword evidence="8" id="KW-1133">Transmembrane helix</keyword>
<feature type="transmembrane region" description="Helical" evidence="8">
    <location>
        <begin position="220"/>
        <end position="238"/>
    </location>
</feature>
<feature type="transmembrane region" description="Helical" evidence="8">
    <location>
        <begin position="96"/>
        <end position="118"/>
    </location>
</feature>
<organism evidence="10 11">
    <name type="scientific">Congregibacter litoralis KT71</name>
    <dbReference type="NCBI Taxonomy" id="314285"/>
    <lineage>
        <taxon>Bacteria</taxon>
        <taxon>Pseudomonadati</taxon>
        <taxon>Pseudomonadota</taxon>
        <taxon>Gammaproteobacteria</taxon>
        <taxon>Cellvibrionales</taxon>
        <taxon>Halieaceae</taxon>
        <taxon>Congregibacter</taxon>
    </lineage>
</organism>
<gene>
    <name evidence="10" type="ORF">KT71_05977</name>
</gene>
<reference evidence="10 11" key="1">
    <citation type="journal article" date="2007" name="Proc. Natl. Acad. Sci. U.S.A.">
        <title>Characterization of a marine gammaproteobacterium capable of aerobic anoxygenic photosynthesis.</title>
        <authorList>
            <person name="Fuchs B.M."/>
            <person name="Spring S."/>
            <person name="Teeling H."/>
            <person name="Quast C."/>
            <person name="Wulf J."/>
            <person name="Schattenhofer M."/>
            <person name="Yan S."/>
            <person name="Ferriera S."/>
            <person name="Johnson J."/>
            <person name="Glockner F.O."/>
            <person name="Amann R."/>
        </authorList>
    </citation>
    <scope>NUCLEOTIDE SEQUENCE [LARGE SCALE GENOMIC DNA]</scope>
    <source>
        <strain evidence="10">KT71</strain>
    </source>
</reference>
<dbReference type="eggNOG" id="COG0642">
    <property type="taxonomic scope" value="Bacteria"/>
</dbReference>
<dbReference type="InterPro" id="IPR004358">
    <property type="entry name" value="Sig_transdc_His_kin-like_C"/>
</dbReference>
<dbReference type="SUPFAM" id="SSF55874">
    <property type="entry name" value="ATPase domain of HSP90 chaperone/DNA topoisomerase II/histidine kinase"/>
    <property type="match status" value="1"/>
</dbReference>
<dbReference type="Gene3D" id="3.30.565.10">
    <property type="entry name" value="Histidine kinase-like ATPase, C-terminal domain"/>
    <property type="match status" value="1"/>
</dbReference>
<dbReference type="OrthoDB" id="9804645at2"/>
<dbReference type="GO" id="GO:0000155">
    <property type="term" value="F:phosphorelay sensor kinase activity"/>
    <property type="evidence" value="ECO:0007669"/>
    <property type="project" value="InterPro"/>
</dbReference>
<feature type="transmembrane region" description="Helical" evidence="8">
    <location>
        <begin position="70"/>
        <end position="89"/>
    </location>
</feature>
<dbReference type="PROSITE" id="PS50109">
    <property type="entry name" value="HIS_KIN"/>
    <property type="match status" value="1"/>
</dbReference>
<dbReference type="EC" id="2.7.13.3" evidence="2"/>
<proteinExistence type="predicted"/>
<evidence type="ECO:0000313" key="11">
    <source>
        <dbReference type="Proteomes" id="UP000019205"/>
    </source>
</evidence>
<dbReference type="PANTHER" id="PTHR43711">
    <property type="entry name" value="TWO-COMPONENT HISTIDINE KINASE"/>
    <property type="match status" value="1"/>
</dbReference>
<feature type="domain" description="Histidine kinase" evidence="9">
    <location>
        <begin position="324"/>
        <end position="538"/>
    </location>
</feature>
<dbReference type="InterPro" id="IPR036890">
    <property type="entry name" value="HATPase_C_sf"/>
</dbReference>
<feature type="transmembrane region" description="Helical" evidence="8">
    <location>
        <begin position="258"/>
        <end position="275"/>
    </location>
</feature>
<accession>A4ABN6</accession>
<dbReference type="InterPro" id="IPR036097">
    <property type="entry name" value="HisK_dim/P_sf"/>
</dbReference>
<evidence type="ECO:0000256" key="3">
    <source>
        <dbReference type="ARBA" id="ARBA00022679"/>
    </source>
</evidence>
<feature type="transmembrane region" description="Helical" evidence="8">
    <location>
        <begin position="39"/>
        <end position="58"/>
    </location>
</feature>
<dbReference type="Pfam" id="PF02518">
    <property type="entry name" value="HATPase_c"/>
    <property type="match status" value="1"/>
</dbReference>
<reference evidence="10 11" key="2">
    <citation type="journal article" date="2009" name="PLoS ONE">
        <title>The photosynthetic apparatus and its regulation in the aerobic gammaproteobacterium Congregibacter litoralis gen. nov., sp. nov.</title>
        <authorList>
            <person name="Spring S."/>
            <person name="Lunsdorf H."/>
            <person name="Fuchs B.M."/>
            <person name="Tindall B.J."/>
        </authorList>
    </citation>
    <scope>NUCLEOTIDE SEQUENCE [LARGE SCALE GENOMIC DNA]</scope>
    <source>
        <strain evidence="10">KT71</strain>
    </source>
</reference>
<dbReference type="PRINTS" id="PR00344">
    <property type="entry name" value="BCTRLSENSOR"/>
</dbReference>
<evidence type="ECO:0000256" key="6">
    <source>
        <dbReference type="SAM" id="Coils"/>
    </source>
</evidence>